<feature type="compositionally biased region" description="Basic and acidic residues" evidence="1">
    <location>
        <begin position="93"/>
        <end position="113"/>
    </location>
</feature>
<dbReference type="EMBL" id="HACG01034890">
    <property type="protein sequence ID" value="CEK81755.1"/>
    <property type="molecule type" value="Transcribed_RNA"/>
</dbReference>
<protein>
    <submittedName>
        <fullName evidence="2">Uncharacterized protein</fullName>
    </submittedName>
</protein>
<organism evidence="2">
    <name type="scientific">Arion vulgaris</name>
    <dbReference type="NCBI Taxonomy" id="1028688"/>
    <lineage>
        <taxon>Eukaryota</taxon>
        <taxon>Metazoa</taxon>
        <taxon>Spiralia</taxon>
        <taxon>Lophotrochozoa</taxon>
        <taxon>Mollusca</taxon>
        <taxon>Gastropoda</taxon>
        <taxon>Heterobranchia</taxon>
        <taxon>Euthyneura</taxon>
        <taxon>Panpulmonata</taxon>
        <taxon>Eupulmonata</taxon>
        <taxon>Stylommatophora</taxon>
        <taxon>Helicina</taxon>
        <taxon>Arionoidea</taxon>
        <taxon>Arionidae</taxon>
        <taxon>Arion</taxon>
    </lineage>
</organism>
<proteinExistence type="predicted"/>
<sequence length="219" mass="25857">MAEVSLSRHENKIRHRQLKEQADASKSGYEDMRKMLQEVNDSYIQLYEYFPVRRYPKLKNLIKRTVAQENMDRLRSKVEDSSQTEQGCPPSQIKEENENGKVEMNTERNEDRPLVSGGKPYGMIKQALRKVEKMCGLDNEPIEDEDVMTDDQLQKHIRKRTEEIQHYNSELTKIMQAMCTLKEKYALSKTSYFPFRFFKLKKAFQGLIRSTKPDSKYES</sequence>
<evidence type="ECO:0000313" key="4">
    <source>
        <dbReference type="EMBL" id="CEK81755.1"/>
    </source>
</evidence>
<name>A0A0B7ALK7_9EUPU</name>
<evidence type="ECO:0000256" key="1">
    <source>
        <dbReference type="SAM" id="MobiDB-lite"/>
    </source>
</evidence>
<dbReference type="EMBL" id="HACG01034889">
    <property type="protein sequence ID" value="CEK81754.1"/>
    <property type="molecule type" value="Transcribed_RNA"/>
</dbReference>
<feature type="compositionally biased region" description="Basic and acidic residues" evidence="1">
    <location>
        <begin position="1"/>
        <end position="10"/>
    </location>
</feature>
<evidence type="ECO:0000313" key="2">
    <source>
        <dbReference type="EMBL" id="CEK81753.1"/>
    </source>
</evidence>
<dbReference type="AlphaFoldDB" id="A0A0B7ALK7"/>
<gene>
    <name evidence="2" type="primary">ORF127776</name>
    <name evidence="3" type="synonym">ORF127779</name>
    <name evidence="4" type="synonym">ORF127782</name>
</gene>
<accession>A0A0B7ALK7</accession>
<feature type="region of interest" description="Disordered" evidence="1">
    <location>
        <begin position="1"/>
        <end position="26"/>
    </location>
</feature>
<feature type="region of interest" description="Disordered" evidence="1">
    <location>
        <begin position="73"/>
        <end position="119"/>
    </location>
</feature>
<dbReference type="EMBL" id="HACG01034888">
    <property type="protein sequence ID" value="CEK81753.1"/>
    <property type="molecule type" value="Transcribed_RNA"/>
</dbReference>
<evidence type="ECO:0000313" key="3">
    <source>
        <dbReference type="EMBL" id="CEK81754.1"/>
    </source>
</evidence>
<reference evidence="2" key="1">
    <citation type="submission" date="2014-12" db="EMBL/GenBank/DDBJ databases">
        <title>Insight into the proteome of Arion vulgaris.</title>
        <authorList>
            <person name="Aradska J."/>
            <person name="Bulat T."/>
            <person name="Smidak R."/>
            <person name="Sarate P."/>
            <person name="Gangsoo J."/>
            <person name="Sialana F."/>
            <person name="Bilban M."/>
            <person name="Lubec G."/>
        </authorList>
    </citation>
    <scope>NUCLEOTIDE SEQUENCE</scope>
    <source>
        <tissue evidence="2">Skin</tissue>
    </source>
</reference>